<proteinExistence type="predicted"/>
<evidence type="ECO:0000256" key="1">
    <source>
        <dbReference type="SAM" id="MobiDB-lite"/>
    </source>
</evidence>
<dbReference type="Proteomes" id="UP000799324">
    <property type="component" value="Unassembled WGS sequence"/>
</dbReference>
<evidence type="ECO:0000313" key="2">
    <source>
        <dbReference type="EMBL" id="KAF2649549.1"/>
    </source>
</evidence>
<dbReference type="InterPro" id="IPR038883">
    <property type="entry name" value="AN11006-like"/>
</dbReference>
<dbReference type="PANTHER" id="PTHR42085">
    <property type="entry name" value="F-BOX DOMAIN-CONTAINING PROTEIN"/>
    <property type="match status" value="1"/>
</dbReference>
<protein>
    <submittedName>
        <fullName evidence="2">Uncharacterized protein</fullName>
    </submittedName>
</protein>
<feature type="compositionally biased region" description="Polar residues" evidence="1">
    <location>
        <begin position="11"/>
        <end position="33"/>
    </location>
</feature>
<dbReference type="PANTHER" id="PTHR42085:SF1">
    <property type="entry name" value="F-BOX DOMAIN-CONTAINING PROTEIN"/>
    <property type="match status" value="1"/>
</dbReference>
<keyword evidence="3" id="KW-1185">Reference proteome</keyword>
<reference evidence="2" key="1">
    <citation type="journal article" date="2020" name="Stud. Mycol.">
        <title>101 Dothideomycetes genomes: a test case for predicting lifestyles and emergence of pathogens.</title>
        <authorList>
            <person name="Haridas S."/>
            <person name="Albert R."/>
            <person name="Binder M."/>
            <person name="Bloem J."/>
            <person name="Labutti K."/>
            <person name="Salamov A."/>
            <person name="Andreopoulos B."/>
            <person name="Baker S."/>
            <person name="Barry K."/>
            <person name="Bills G."/>
            <person name="Bluhm B."/>
            <person name="Cannon C."/>
            <person name="Castanera R."/>
            <person name="Culley D."/>
            <person name="Daum C."/>
            <person name="Ezra D."/>
            <person name="Gonzalez J."/>
            <person name="Henrissat B."/>
            <person name="Kuo A."/>
            <person name="Liang C."/>
            <person name="Lipzen A."/>
            <person name="Lutzoni F."/>
            <person name="Magnuson J."/>
            <person name="Mondo S."/>
            <person name="Nolan M."/>
            <person name="Ohm R."/>
            <person name="Pangilinan J."/>
            <person name="Park H.-J."/>
            <person name="Ramirez L."/>
            <person name="Alfaro M."/>
            <person name="Sun H."/>
            <person name="Tritt A."/>
            <person name="Yoshinaga Y."/>
            <person name="Zwiers L.-H."/>
            <person name="Turgeon B."/>
            <person name="Goodwin S."/>
            <person name="Spatafora J."/>
            <person name="Crous P."/>
            <person name="Grigoriev I."/>
        </authorList>
    </citation>
    <scope>NUCLEOTIDE SEQUENCE</scope>
    <source>
        <strain evidence="2">CBS 122681</strain>
    </source>
</reference>
<dbReference type="EMBL" id="MU004487">
    <property type="protein sequence ID" value="KAF2649549.1"/>
    <property type="molecule type" value="Genomic_DNA"/>
</dbReference>
<name>A0A6A6SPD1_9PLEO</name>
<dbReference type="AlphaFoldDB" id="A0A6A6SPD1"/>
<sequence>MRDQDGDTIMAGTSLSQNPAAIVGSQPTNNNVPYQKDSDGDVTMSESVADDGAFQRFGTLRKYNLDSKHAKRRFPFLRLPGELRNRIYFYILTAKNGRLRYLSPGPYNVALLPPLWVDRPVPMLLNGGVELNQIKYTCRQIYKEARGLELRYNDIAFLERSSTKKASEYFLDFVVYLGPSAKWITNVTIKAQSSARGPDDDDDWHLEPVDRFIAIAGWCKSNPQATVHYFFEDLCYEDVGNKASLWGFLLRAHFISLALRDVDSNLLIPGAITGTKMQNRLRKLRTQVNQFLRNRSGARHTPAQWECSRFRFFPAKKMGRDPDRVVRSVMKRWNEAYPGQTKETRHRIVSHLLEWYQMGF</sequence>
<dbReference type="OrthoDB" id="4790878at2759"/>
<organism evidence="2 3">
    <name type="scientific">Lophiostoma macrostomum CBS 122681</name>
    <dbReference type="NCBI Taxonomy" id="1314788"/>
    <lineage>
        <taxon>Eukaryota</taxon>
        <taxon>Fungi</taxon>
        <taxon>Dikarya</taxon>
        <taxon>Ascomycota</taxon>
        <taxon>Pezizomycotina</taxon>
        <taxon>Dothideomycetes</taxon>
        <taxon>Pleosporomycetidae</taxon>
        <taxon>Pleosporales</taxon>
        <taxon>Lophiostomataceae</taxon>
        <taxon>Lophiostoma</taxon>
    </lineage>
</organism>
<accession>A0A6A6SPD1</accession>
<feature type="region of interest" description="Disordered" evidence="1">
    <location>
        <begin position="1"/>
        <end position="42"/>
    </location>
</feature>
<gene>
    <name evidence="2" type="ORF">K491DRAFT_683734</name>
</gene>
<evidence type="ECO:0000313" key="3">
    <source>
        <dbReference type="Proteomes" id="UP000799324"/>
    </source>
</evidence>